<dbReference type="GO" id="GO:0008733">
    <property type="term" value="F:L-arabinose isomerase activity"/>
    <property type="evidence" value="ECO:0007669"/>
    <property type="project" value="UniProtKB-EC"/>
</dbReference>
<sequence length="500" mass="55322">MTSISAIKPSKKARIGLYSVGLRAYWEQFPGLRERLTEYGQYIEKRMSAWGDVFNYGLVDTEGEGRKAGEWLNEQQVDLVFCHAATYSTSSTVLPVHQINKAPVVFLNLQPTERISYDRTTTGEWLAHCGACPVPEFANAFNRAAIPFRVVSGLLGLDYTPAISLTNEITHERKEAVRTWIEIEEWVRAAAVPRNLQHSRFGFLGNSYSGMLDMYSDFTMIQAQTGLHVEVLEMCDLDRQLRQVTPQEVKAKLDEVHRMFQINGDSPSDPIARKPTEEQLEWSCKVAAAQERLVREYDLDALSYYYHGAPGGEYEKLQSGFIVGHSLLTARGIPCSGEGDLKTAVAMKICDLLGTGGSFSEIVVVDYVDDTILLGHDGPFHIAISEGRPVLRGMGLYHGKQGTGVSVEAKVRTGAVTTLNVTQTGDGKLKLISSEGESTNGPIMRIGNTQTPIKFRQAPDDYMTSWFAEAPTHHCALSIGHNASLFAKVGELMKVKHVTL</sequence>
<proteinExistence type="predicted"/>
<gene>
    <name evidence="6" type="ORF">J2T15_001280</name>
</gene>
<keyword evidence="1" id="KW-0479">Metal-binding</keyword>
<dbReference type="EC" id="5.3.1.4" evidence="6"/>
<dbReference type="Proteomes" id="UP001229346">
    <property type="component" value="Unassembled WGS sequence"/>
</dbReference>
<accession>A0ABT9TWX9</accession>
<dbReference type="SUPFAM" id="SSF50443">
    <property type="entry name" value="FucI/AraA C-terminal domain-like"/>
    <property type="match status" value="1"/>
</dbReference>
<evidence type="ECO:0000256" key="3">
    <source>
        <dbReference type="ARBA" id="ARBA00023211"/>
    </source>
</evidence>
<dbReference type="InterPro" id="IPR004216">
    <property type="entry name" value="Fuc/Ara_isomerase_C"/>
</dbReference>
<dbReference type="InterPro" id="IPR009015">
    <property type="entry name" value="Fucose_isomerase_N/cen_sf"/>
</dbReference>
<protein>
    <submittedName>
        <fullName evidence="6">L-arabinose isomerase</fullName>
        <ecNumber evidence="6">5.3.1.4</ecNumber>
    </submittedName>
</protein>
<comment type="caution">
    <text evidence="6">The sequence shown here is derived from an EMBL/GenBank/DDBJ whole genome shotgun (WGS) entry which is preliminary data.</text>
</comment>
<keyword evidence="7" id="KW-1185">Reference proteome</keyword>
<evidence type="ECO:0000256" key="1">
    <source>
        <dbReference type="ARBA" id="ARBA00022723"/>
    </source>
</evidence>
<keyword evidence="4 6" id="KW-0413">Isomerase</keyword>
<keyword evidence="2" id="KW-0054">Arabinose catabolism</keyword>
<dbReference type="InterPro" id="IPR003762">
    <property type="entry name" value="Lara_isomerase"/>
</dbReference>
<dbReference type="PANTHER" id="PTHR38464:SF1">
    <property type="entry name" value="L-ARABINOSE ISOMERASE"/>
    <property type="match status" value="1"/>
</dbReference>
<evidence type="ECO:0000313" key="6">
    <source>
        <dbReference type="EMBL" id="MDQ0111847.1"/>
    </source>
</evidence>
<reference evidence="6 7" key="1">
    <citation type="submission" date="2023-07" db="EMBL/GenBank/DDBJ databases">
        <title>Sorghum-associated microbial communities from plants grown in Nebraska, USA.</title>
        <authorList>
            <person name="Schachtman D."/>
        </authorList>
    </citation>
    <scope>NUCLEOTIDE SEQUENCE [LARGE SCALE GENOMIC DNA]</scope>
    <source>
        <strain evidence="6 7">CC482</strain>
    </source>
</reference>
<keyword evidence="3" id="KW-0464">Manganese</keyword>
<dbReference type="EMBL" id="JAUSSU010000002">
    <property type="protein sequence ID" value="MDQ0111847.1"/>
    <property type="molecule type" value="Genomic_DNA"/>
</dbReference>
<evidence type="ECO:0000256" key="2">
    <source>
        <dbReference type="ARBA" id="ARBA00022935"/>
    </source>
</evidence>
<evidence type="ECO:0000256" key="5">
    <source>
        <dbReference type="ARBA" id="ARBA00023277"/>
    </source>
</evidence>
<keyword evidence="5" id="KW-0119">Carbohydrate metabolism</keyword>
<name>A0ABT9TWX9_PAEHA</name>
<evidence type="ECO:0000256" key="4">
    <source>
        <dbReference type="ARBA" id="ARBA00023235"/>
    </source>
</evidence>
<dbReference type="SUPFAM" id="SSF53743">
    <property type="entry name" value="FucI/AraA N-terminal and middle domains"/>
    <property type="match status" value="1"/>
</dbReference>
<dbReference type="RefSeq" id="WP_307202118.1">
    <property type="nucleotide sequence ID" value="NZ_JAUSSU010000002.1"/>
</dbReference>
<dbReference type="PANTHER" id="PTHR38464">
    <property type="entry name" value="L-ARABINOSE ISOMERASE"/>
    <property type="match status" value="1"/>
</dbReference>
<organism evidence="6 7">
    <name type="scientific">Paenibacillus harenae</name>
    <dbReference type="NCBI Taxonomy" id="306543"/>
    <lineage>
        <taxon>Bacteria</taxon>
        <taxon>Bacillati</taxon>
        <taxon>Bacillota</taxon>
        <taxon>Bacilli</taxon>
        <taxon>Bacillales</taxon>
        <taxon>Paenibacillaceae</taxon>
        <taxon>Paenibacillus</taxon>
    </lineage>
</organism>
<evidence type="ECO:0000313" key="7">
    <source>
        <dbReference type="Proteomes" id="UP001229346"/>
    </source>
</evidence>
<dbReference type="CDD" id="cd00578">
    <property type="entry name" value="L-fuc_L-ara-isomerases"/>
    <property type="match status" value="1"/>
</dbReference>